<dbReference type="GO" id="GO:0005634">
    <property type="term" value="C:nucleus"/>
    <property type="evidence" value="ECO:0007669"/>
    <property type="project" value="TreeGrafter"/>
</dbReference>
<name>A0A9P6SM69_9FUNG</name>
<feature type="compositionally biased region" description="Polar residues" evidence="1">
    <location>
        <begin position="323"/>
        <end position="340"/>
    </location>
</feature>
<reference evidence="3" key="1">
    <citation type="journal article" date="2020" name="Fungal Divers.">
        <title>Resolving the Mortierellaceae phylogeny through synthesis of multi-gene phylogenetics and phylogenomics.</title>
        <authorList>
            <person name="Vandepol N."/>
            <person name="Liber J."/>
            <person name="Desiro A."/>
            <person name="Na H."/>
            <person name="Kennedy M."/>
            <person name="Barry K."/>
            <person name="Grigoriev I.V."/>
            <person name="Miller A.N."/>
            <person name="O'Donnell K."/>
            <person name="Stajich J.E."/>
            <person name="Bonito G."/>
        </authorList>
    </citation>
    <scope>NUCLEOTIDE SEQUENCE</scope>
    <source>
        <strain evidence="3">MES-2147</strain>
    </source>
</reference>
<feature type="compositionally biased region" description="Acidic residues" evidence="1">
    <location>
        <begin position="251"/>
        <end position="261"/>
    </location>
</feature>
<dbReference type="OrthoDB" id="272357at2759"/>
<dbReference type="InterPro" id="IPR051639">
    <property type="entry name" value="BCD1"/>
</dbReference>
<feature type="compositionally biased region" description="Basic and acidic residues" evidence="1">
    <location>
        <begin position="241"/>
        <end position="250"/>
    </location>
</feature>
<feature type="region of interest" description="Disordered" evidence="1">
    <location>
        <begin position="136"/>
        <end position="174"/>
    </location>
</feature>
<feature type="compositionally biased region" description="Low complexity" evidence="1">
    <location>
        <begin position="136"/>
        <end position="149"/>
    </location>
</feature>
<dbReference type="Proteomes" id="UP000749646">
    <property type="component" value="Unassembled WGS sequence"/>
</dbReference>
<dbReference type="InterPro" id="IPR057721">
    <property type="entry name" value="BCD1_alpha/beta"/>
</dbReference>
<feature type="compositionally biased region" description="Acidic residues" evidence="1">
    <location>
        <begin position="271"/>
        <end position="304"/>
    </location>
</feature>
<dbReference type="GO" id="GO:0070761">
    <property type="term" value="C:pre-snoRNP complex"/>
    <property type="evidence" value="ECO:0007669"/>
    <property type="project" value="TreeGrafter"/>
</dbReference>
<comment type="caution">
    <text evidence="3">The sequence shown here is derived from an EMBL/GenBank/DDBJ whole genome shotgun (WGS) entry which is preliminary data.</text>
</comment>
<dbReference type="EMBL" id="JAAAHW010003629">
    <property type="protein sequence ID" value="KAF9982044.1"/>
    <property type="molecule type" value="Genomic_DNA"/>
</dbReference>
<dbReference type="GO" id="GO:0000463">
    <property type="term" value="P:maturation of LSU-rRNA from tricistronic rRNA transcript (SSU-rRNA, 5.8S rRNA, LSU-rRNA)"/>
    <property type="evidence" value="ECO:0007669"/>
    <property type="project" value="TreeGrafter"/>
</dbReference>
<evidence type="ECO:0000256" key="1">
    <source>
        <dbReference type="SAM" id="MobiDB-lite"/>
    </source>
</evidence>
<dbReference type="PANTHER" id="PTHR13483:SF11">
    <property type="entry name" value="ZINC FINGER HIT DOMAIN-CONTAINING PROTEIN 3"/>
    <property type="match status" value="1"/>
</dbReference>
<dbReference type="Pfam" id="PF25790">
    <property type="entry name" value="BCD1"/>
    <property type="match status" value="1"/>
</dbReference>
<dbReference type="AlphaFoldDB" id="A0A9P6SM69"/>
<dbReference type="PANTHER" id="PTHR13483">
    <property type="entry name" value="BOX C_D SNORNA PROTEIN 1-RELATED"/>
    <property type="match status" value="1"/>
</dbReference>
<evidence type="ECO:0000313" key="3">
    <source>
        <dbReference type="EMBL" id="KAF9982044.1"/>
    </source>
</evidence>
<proteinExistence type="predicted"/>
<keyword evidence="4" id="KW-1185">Reference proteome</keyword>
<dbReference type="GO" id="GO:0000492">
    <property type="term" value="P:box C/D snoRNP assembly"/>
    <property type="evidence" value="ECO:0007669"/>
    <property type="project" value="TreeGrafter"/>
</dbReference>
<gene>
    <name evidence="3" type="ORF">BGZ65_003306</name>
</gene>
<feature type="compositionally biased region" description="Polar residues" evidence="1">
    <location>
        <begin position="150"/>
        <end position="174"/>
    </location>
</feature>
<accession>A0A9P6SM69</accession>
<sequence length="353" mass="39188">MQARKRGTQLIRMVAGLKKRKENNTHLRDKPSRILWTIEWLLSELDTPRRILEHKNDESQTLKNLFAKMLSKEGNKDLTEDYPQDVWDQCRFFFVIPLRHANQPALYPLRNTDSLLETLKLKKVLEFPTILVIKPSSPSKSTSDESSLPIDQTSTTAVTEAPSQSASSTTGDNLSMIKSSTLLGDTTDSQITVAQEPTHPVLKKYTLELPPSQWPTRATREPRQDGNGNKRSNDVSEDSEAAAKKLRLSEGEEEGDEEEKEREEGGSSVEDSSEDSTSDSDASDDSEDDDDDDDSSSSSDDDNSDANGSDSNQEEGKNDGNDSKVSVNKAQGDTQISDQSILEAFNQDFGHSE</sequence>
<feature type="domain" description="BCD1 alpha/beta" evidence="2">
    <location>
        <begin position="1"/>
        <end position="137"/>
    </location>
</feature>
<feature type="region of interest" description="Disordered" evidence="1">
    <location>
        <begin position="202"/>
        <end position="353"/>
    </location>
</feature>
<protein>
    <recommendedName>
        <fullName evidence="2">BCD1 alpha/beta domain-containing protein</fullName>
    </recommendedName>
</protein>
<evidence type="ECO:0000259" key="2">
    <source>
        <dbReference type="Pfam" id="PF25790"/>
    </source>
</evidence>
<evidence type="ECO:0000313" key="4">
    <source>
        <dbReference type="Proteomes" id="UP000749646"/>
    </source>
</evidence>
<dbReference type="GO" id="GO:0048254">
    <property type="term" value="P:snoRNA localization"/>
    <property type="evidence" value="ECO:0007669"/>
    <property type="project" value="TreeGrafter"/>
</dbReference>
<organism evidence="3 4">
    <name type="scientific">Modicella reniformis</name>
    <dbReference type="NCBI Taxonomy" id="1440133"/>
    <lineage>
        <taxon>Eukaryota</taxon>
        <taxon>Fungi</taxon>
        <taxon>Fungi incertae sedis</taxon>
        <taxon>Mucoromycota</taxon>
        <taxon>Mortierellomycotina</taxon>
        <taxon>Mortierellomycetes</taxon>
        <taxon>Mortierellales</taxon>
        <taxon>Mortierellaceae</taxon>
        <taxon>Modicella</taxon>
    </lineage>
</organism>